<dbReference type="Pfam" id="PF07715">
    <property type="entry name" value="Plug"/>
    <property type="match status" value="1"/>
</dbReference>
<evidence type="ECO:0000256" key="1">
    <source>
        <dbReference type="ARBA" id="ARBA00004442"/>
    </source>
</evidence>
<dbReference type="InterPro" id="IPR036942">
    <property type="entry name" value="Beta-barrel_TonB_sf"/>
</dbReference>
<proteinExistence type="predicted"/>
<dbReference type="PANTHER" id="PTHR40980">
    <property type="entry name" value="PLUG DOMAIN-CONTAINING PROTEIN"/>
    <property type="match status" value="1"/>
</dbReference>
<dbReference type="InterPro" id="IPR008969">
    <property type="entry name" value="CarboxyPept-like_regulatory"/>
</dbReference>
<dbReference type="Gene3D" id="2.60.40.1120">
    <property type="entry name" value="Carboxypeptidase-like, regulatory domain"/>
    <property type="match status" value="1"/>
</dbReference>
<evidence type="ECO:0000256" key="3">
    <source>
        <dbReference type="ARBA" id="ARBA00023237"/>
    </source>
</evidence>
<dbReference type="Gene3D" id="2.170.130.10">
    <property type="entry name" value="TonB-dependent receptor, plug domain"/>
    <property type="match status" value="1"/>
</dbReference>
<evidence type="ECO:0000256" key="2">
    <source>
        <dbReference type="ARBA" id="ARBA00023136"/>
    </source>
</evidence>
<comment type="subcellular location">
    <subcellularLocation>
        <location evidence="1">Cell outer membrane</location>
    </subcellularLocation>
</comment>
<accession>A0ABY7TE69</accession>
<keyword evidence="3" id="KW-0998">Cell outer membrane</keyword>
<keyword evidence="6" id="KW-0675">Receptor</keyword>
<gene>
    <name evidence="6" type="ORF">PQO05_10440</name>
</gene>
<dbReference type="Pfam" id="PF14905">
    <property type="entry name" value="OMP_b-brl_3"/>
    <property type="match status" value="1"/>
</dbReference>
<reference evidence="6 7" key="1">
    <citation type="submission" date="2023-02" db="EMBL/GenBank/DDBJ databases">
        <title>Genome sequence of Mucilaginibacter jinjuensis strain KACC 16571.</title>
        <authorList>
            <person name="Kim S."/>
            <person name="Heo J."/>
            <person name="Kwon S.-W."/>
        </authorList>
    </citation>
    <scope>NUCLEOTIDE SEQUENCE [LARGE SCALE GENOMIC DNA]</scope>
    <source>
        <strain evidence="6 7">KACC 16571</strain>
    </source>
</reference>
<dbReference type="SUPFAM" id="SSF49464">
    <property type="entry name" value="Carboxypeptidase regulatory domain-like"/>
    <property type="match status" value="1"/>
</dbReference>
<dbReference type="EMBL" id="CP117167">
    <property type="protein sequence ID" value="WCT14350.1"/>
    <property type="molecule type" value="Genomic_DNA"/>
</dbReference>
<dbReference type="PANTHER" id="PTHR40980:SF4">
    <property type="entry name" value="TONB-DEPENDENT RECEPTOR-LIKE BETA-BARREL DOMAIN-CONTAINING PROTEIN"/>
    <property type="match status" value="1"/>
</dbReference>
<evidence type="ECO:0000313" key="6">
    <source>
        <dbReference type="EMBL" id="WCT14350.1"/>
    </source>
</evidence>
<evidence type="ECO:0000313" key="7">
    <source>
        <dbReference type="Proteomes" id="UP001216139"/>
    </source>
</evidence>
<dbReference type="InterPro" id="IPR037066">
    <property type="entry name" value="Plug_dom_sf"/>
</dbReference>
<dbReference type="InterPro" id="IPR012910">
    <property type="entry name" value="Plug_dom"/>
</dbReference>
<evidence type="ECO:0000259" key="4">
    <source>
        <dbReference type="Pfam" id="PF07715"/>
    </source>
</evidence>
<dbReference type="Gene3D" id="2.40.170.20">
    <property type="entry name" value="TonB-dependent receptor, beta-barrel domain"/>
    <property type="match status" value="1"/>
</dbReference>
<keyword evidence="7" id="KW-1185">Reference proteome</keyword>
<protein>
    <submittedName>
        <fullName evidence="6">TonB-dependent receptor</fullName>
    </submittedName>
</protein>
<feature type="domain" description="Outer membrane protein beta-barrel" evidence="5">
    <location>
        <begin position="390"/>
        <end position="791"/>
    </location>
</feature>
<dbReference type="Proteomes" id="UP001216139">
    <property type="component" value="Chromosome"/>
</dbReference>
<sequence length="817" mass="92292">MINTYIATAKYFLLRKNFSLKIVLTLFILFLSVSCAGQKIIGSIVDSENHPVDSALVELFKSSNGLSVQYQKTNAQGSFTFLQLEYTDYFLKISRSNFRDTTIKVHLNPIKNESQIINIGSPTIKELKEVIIKYQKPTFEKKIDRFIFNMQNSSLAVGNNSWDVLRQTPMLNADNDGSLSIAGVKGVTVYVNDRKINLSGDDLYQYLRTMPSENIDRIEILTVPSSKYAAGNPGGIINIVLKKNQSQGLNVIATLSDQQATLNSQVASSQITFRTPTFNALLSLNAASTNLHLQTNNQIGYLQSSEKESLITDIDIKPQNNLNTSLQLDFDLSKKSKISLLTDYRYTNTDRLSVANDNIAASNNNEVTLLSESPFNEGRHLLNNNLFYQYQTKNSKLIVSSDFLHYTSNSVSDFTSYTTDIPPALNSAVSTSNLQTINSLGSQVDYSYTITKKTQLQTGLRFSSTHNSNKFDYDQFSNGVFMNNPRYSDDFHYREKIFAMYATLQTAINKKLDAMAGIRFEQTDLNNNSDFTGAEFKTNYSNVFPSLYLDYKVNDNNDLSFAVKSDISRPTYSQLNPFTYLLGTKYFVSGNPLLRPSNALTAEITYSYTDSYIFQAGYTYSNHLIGQIPVVHRPDTIILERFNYGNSDNFHFTNVIDHVIIKGVWNLNLTNTFSYQYQNVQTATFVGATKNLMYNGNLKQTFPNVLKSKIDADVSFNINTTQKYANTKVSPYSDLNLGFVRKYPKQGIIISLYAADVLNTIKNKSFQIDSDTYQTTLHTFGDSRSIRISITKRFGNNKVKNLSKRTTENSEEINRIK</sequence>
<evidence type="ECO:0000259" key="5">
    <source>
        <dbReference type="Pfam" id="PF14905"/>
    </source>
</evidence>
<organism evidence="6 7">
    <name type="scientific">Mucilaginibacter jinjuensis</name>
    <dbReference type="NCBI Taxonomy" id="1176721"/>
    <lineage>
        <taxon>Bacteria</taxon>
        <taxon>Pseudomonadati</taxon>
        <taxon>Bacteroidota</taxon>
        <taxon>Sphingobacteriia</taxon>
        <taxon>Sphingobacteriales</taxon>
        <taxon>Sphingobacteriaceae</taxon>
        <taxon>Mucilaginibacter</taxon>
    </lineage>
</organism>
<feature type="domain" description="TonB-dependent receptor plug" evidence="4">
    <location>
        <begin position="159"/>
        <end position="236"/>
    </location>
</feature>
<dbReference type="Pfam" id="PF13620">
    <property type="entry name" value="CarboxypepD_reg"/>
    <property type="match status" value="1"/>
</dbReference>
<name>A0ABY7TE69_9SPHI</name>
<dbReference type="InterPro" id="IPR041700">
    <property type="entry name" value="OMP_b-brl_3"/>
</dbReference>
<keyword evidence="2" id="KW-0472">Membrane</keyword>
<dbReference type="RefSeq" id="WP_273632811.1">
    <property type="nucleotide sequence ID" value="NZ_CP117167.1"/>
</dbReference>
<dbReference type="SUPFAM" id="SSF56935">
    <property type="entry name" value="Porins"/>
    <property type="match status" value="1"/>
</dbReference>